<sequence>MEDLKGEKPYRGGGFEMVIGSPRSRFMHRFPGILAVKEKFSRNKTHKKEISMSSPPKKLQLFKTHKLLTGDTSALMEAALFGDVEVCKKLLNEGADLNEKTKSYHCSVMHFAAVNRKYGKQNVNYFASLGLNVEELDSERESPTDYALREELFEVAKELIKLHYSRNNLLHYCVFKNKLDSAKEVHEHDRELIKELGPQGTNVLHVAASYADQSVCEWLIDEVGVDVYSLSEMAKSTALHYVCFNHAYAEDLVPFFIYKGLCVNYANNDGLTPIQCALMTQNLEAVESLVNFNANLRVEYMGQNLMHFCIANNCLLSAKLLHKIDPELIEEDDAIGRNVFHIALMTADERMCLWLHEERVCTTRPWLGHNSLALATINKKYGGRVVQFYIRNINSHLCQFGNFPIFSALATGNVDAADELCNYGADLRGTLNGDSLLVSCLKSNKLKSVKFLHKMDKTLFKEPSAALVAAMNGDLTTFKWLVEQANVNPRVLCKITGGSVLHFAAMNEAHAAQFVLRKDKNLIEVELDDGKTLLQYAAYFTDLDFCRWLIEENVDPMELSKIDKSSALHLAALNLNHAAEIINFFVSTLNMDKNLKSLLGVTPIIIAVQARNISAVKKLCELGANLTVHYNGTNLVHRCVTLDDLDVAKLLHTYNPRLIHMKGIHNKNSLHIAAELGNIRFYNWFVQNGVDQHAVTINSEKKTDFSKRNVES</sequence>
<dbReference type="PANTHER" id="PTHR24123">
    <property type="entry name" value="ANKYRIN REPEAT-CONTAINING"/>
    <property type="match status" value="1"/>
</dbReference>
<dbReference type="SMART" id="SM00248">
    <property type="entry name" value="ANK"/>
    <property type="match status" value="14"/>
</dbReference>
<dbReference type="PROSITE" id="PS50297">
    <property type="entry name" value="ANK_REP_REGION"/>
    <property type="match status" value="1"/>
</dbReference>
<dbReference type="PANTHER" id="PTHR24123:SF33">
    <property type="entry name" value="PROTEIN HOS4"/>
    <property type="match status" value="1"/>
</dbReference>
<dbReference type="OrthoDB" id="194358at2759"/>
<evidence type="ECO:0000256" key="1">
    <source>
        <dbReference type="ARBA" id="ARBA00022737"/>
    </source>
</evidence>
<evidence type="ECO:0000313" key="5">
    <source>
        <dbReference type="Proteomes" id="UP000494165"/>
    </source>
</evidence>
<evidence type="ECO:0000256" key="2">
    <source>
        <dbReference type="ARBA" id="ARBA00023043"/>
    </source>
</evidence>
<organism evidence="4 5">
    <name type="scientific">Cloeon dipterum</name>
    <dbReference type="NCBI Taxonomy" id="197152"/>
    <lineage>
        <taxon>Eukaryota</taxon>
        <taxon>Metazoa</taxon>
        <taxon>Ecdysozoa</taxon>
        <taxon>Arthropoda</taxon>
        <taxon>Hexapoda</taxon>
        <taxon>Insecta</taxon>
        <taxon>Pterygota</taxon>
        <taxon>Palaeoptera</taxon>
        <taxon>Ephemeroptera</taxon>
        <taxon>Pisciforma</taxon>
        <taxon>Baetidae</taxon>
        <taxon>Cloeon</taxon>
    </lineage>
</organism>
<feature type="repeat" description="ANK" evidence="3">
    <location>
        <begin position="70"/>
        <end position="102"/>
    </location>
</feature>
<evidence type="ECO:0000313" key="4">
    <source>
        <dbReference type="EMBL" id="CAB3368686.1"/>
    </source>
</evidence>
<name>A0A8S1CTV8_9INSE</name>
<dbReference type="AlphaFoldDB" id="A0A8S1CTV8"/>
<protein>
    <submittedName>
        <fullName evidence="4">Uncharacterized protein</fullName>
    </submittedName>
</protein>
<gene>
    <name evidence="4" type="ORF">CLODIP_2_CD00868</name>
</gene>
<dbReference type="SUPFAM" id="SSF48403">
    <property type="entry name" value="Ankyrin repeat"/>
    <property type="match status" value="3"/>
</dbReference>
<dbReference type="PROSITE" id="PS50088">
    <property type="entry name" value="ANK_REPEAT"/>
    <property type="match status" value="1"/>
</dbReference>
<accession>A0A8S1CTV8</accession>
<keyword evidence="1" id="KW-0677">Repeat</keyword>
<proteinExistence type="predicted"/>
<dbReference type="EMBL" id="CADEPI010000039">
    <property type="protein sequence ID" value="CAB3368686.1"/>
    <property type="molecule type" value="Genomic_DNA"/>
</dbReference>
<evidence type="ECO:0000256" key="3">
    <source>
        <dbReference type="PROSITE-ProRule" id="PRU00023"/>
    </source>
</evidence>
<dbReference type="InterPro" id="IPR036770">
    <property type="entry name" value="Ankyrin_rpt-contain_sf"/>
</dbReference>
<keyword evidence="5" id="KW-1185">Reference proteome</keyword>
<dbReference type="Gene3D" id="1.25.40.20">
    <property type="entry name" value="Ankyrin repeat-containing domain"/>
    <property type="match status" value="4"/>
</dbReference>
<dbReference type="Pfam" id="PF12796">
    <property type="entry name" value="Ank_2"/>
    <property type="match status" value="4"/>
</dbReference>
<keyword evidence="2 3" id="KW-0040">ANK repeat</keyword>
<comment type="caution">
    <text evidence="4">The sequence shown here is derived from an EMBL/GenBank/DDBJ whole genome shotgun (WGS) entry which is preliminary data.</text>
</comment>
<dbReference type="InterPro" id="IPR002110">
    <property type="entry name" value="Ankyrin_rpt"/>
</dbReference>
<dbReference type="Proteomes" id="UP000494165">
    <property type="component" value="Unassembled WGS sequence"/>
</dbReference>
<dbReference type="InterPro" id="IPR051165">
    <property type="entry name" value="Multifunctional_ANK_Repeat"/>
</dbReference>
<reference evidence="4 5" key="1">
    <citation type="submission" date="2020-04" db="EMBL/GenBank/DDBJ databases">
        <authorList>
            <person name="Alioto T."/>
            <person name="Alioto T."/>
            <person name="Gomez Garrido J."/>
        </authorList>
    </citation>
    <scope>NUCLEOTIDE SEQUENCE [LARGE SCALE GENOMIC DNA]</scope>
</reference>